<evidence type="ECO:0000256" key="1">
    <source>
        <dbReference type="SAM" id="SignalP"/>
    </source>
</evidence>
<proteinExistence type="predicted"/>
<dbReference type="PROSITE" id="PS51257">
    <property type="entry name" value="PROKAR_LIPOPROTEIN"/>
    <property type="match status" value="1"/>
</dbReference>
<reference evidence="2" key="1">
    <citation type="submission" date="2022-02" db="EMBL/GenBank/DDBJ databases">
        <title>Fredinandcohnia quinoae sp. nov. isolated from Chenopodium quinoa seeds.</title>
        <authorList>
            <person name="Saati-Santamaria Z."/>
            <person name="Flores-Felix J.D."/>
            <person name="Igual J.M."/>
            <person name="Velazquez E."/>
            <person name="Garcia-Fraile P."/>
            <person name="Martinez-Molina E."/>
        </authorList>
    </citation>
    <scope>NUCLEOTIDE SEQUENCE</scope>
    <source>
        <strain evidence="2">SECRCQ15</strain>
    </source>
</reference>
<evidence type="ECO:0000313" key="2">
    <source>
        <dbReference type="EMBL" id="MCH1627707.1"/>
    </source>
</evidence>
<dbReference type="RefSeq" id="WP_240257627.1">
    <property type="nucleotide sequence ID" value="NZ_JAKTTI010000051.1"/>
</dbReference>
<organism evidence="2 3">
    <name type="scientific">Fredinandcohnia quinoae</name>
    <dbReference type="NCBI Taxonomy" id="2918902"/>
    <lineage>
        <taxon>Bacteria</taxon>
        <taxon>Bacillati</taxon>
        <taxon>Bacillota</taxon>
        <taxon>Bacilli</taxon>
        <taxon>Bacillales</taxon>
        <taxon>Bacillaceae</taxon>
        <taxon>Fredinandcohnia</taxon>
    </lineage>
</organism>
<dbReference type="AlphaFoldDB" id="A0AAW5E439"/>
<accession>A0AAW5E439</accession>
<dbReference type="EMBL" id="JAKTTI010000051">
    <property type="protein sequence ID" value="MCH1627707.1"/>
    <property type="molecule type" value="Genomic_DNA"/>
</dbReference>
<gene>
    <name evidence="2" type="ORF">MJG50_20425</name>
</gene>
<feature type="signal peptide" evidence="1">
    <location>
        <begin position="1"/>
        <end position="23"/>
    </location>
</feature>
<keyword evidence="3" id="KW-1185">Reference proteome</keyword>
<sequence length="120" mass="13319">MKIARLLLLLCILFIFLVGCSSATGNPTPKDFLKYDHADIFLLDDTVFSNSQDIEWVTALDYKLGEQIGEIANQANKAFKFKNGTANKLPIGTKIFETDTPAYIGIVDGEKIPYLKMVEG</sequence>
<comment type="caution">
    <text evidence="2">The sequence shown here is derived from an EMBL/GenBank/DDBJ whole genome shotgun (WGS) entry which is preliminary data.</text>
</comment>
<keyword evidence="1" id="KW-0732">Signal</keyword>
<feature type="chain" id="PRO_5043913296" evidence="1">
    <location>
        <begin position="24"/>
        <end position="120"/>
    </location>
</feature>
<dbReference type="Proteomes" id="UP001431131">
    <property type="component" value="Unassembled WGS sequence"/>
</dbReference>
<protein>
    <submittedName>
        <fullName evidence="2">Uncharacterized protein</fullName>
    </submittedName>
</protein>
<name>A0AAW5E439_9BACI</name>
<evidence type="ECO:0000313" key="3">
    <source>
        <dbReference type="Proteomes" id="UP001431131"/>
    </source>
</evidence>